<dbReference type="KEGG" id="htl:HPTL_0822"/>
<evidence type="ECO:0000256" key="7">
    <source>
        <dbReference type="ARBA" id="ARBA00024298"/>
    </source>
</evidence>
<feature type="domain" description="Phosphoadenosine phosphosulphate reductase" evidence="15">
    <location>
        <begin position="40"/>
        <end position="216"/>
    </location>
</feature>
<dbReference type="CDD" id="cd23945">
    <property type="entry name" value="PAPS_reductase"/>
    <property type="match status" value="1"/>
</dbReference>
<keyword evidence="5 14" id="KW-0408">Iron</keyword>
<gene>
    <name evidence="14" type="primary">cysH</name>
    <name evidence="16" type="ORF">HPTL_0822</name>
</gene>
<evidence type="ECO:0000256" key="12">
    <source>
        <dbReference type="ARBA" id="ARBA00032041"/>
    </source>
</evidence>
<evidence type="ECO:0000259" key="15">
    <source>
        <dbReference type="Pfam" id="PF01507"/>
    </source>
</evidence>
<dbReference type="HAMAP" id="MF_00063">
    <property type="entry name" value="CysH"/>
    <property type="match status" value="1"/>
</dbReference>
<protein>
    <recommendedName>
        <fullName evidence="10 14">Adenosine 5'-phosphosulfate reductase</fullName>
        <shortName evidence="14">APS reductase</shortName>
        <ecNumber evidence="9 14">1.8.4.10</ecNumber>
    </recommendedName>
    <alternativeName>
        <fullName evidence="12 14">5'-adenylylsulfate reductase</fullName>
    </alternativeName>
    <alternativeName>
        <fullName evidence="11 14">Thioredoxin-dependent 5'-adenylylsulfate reductase</fullName>
    </alternativeName>
</protein>
<evidence type="ECO:0000256" key="8">
    <source>
        <dbReference type="ARBA" id="ARBA00024327"/>
    </source>
</evidence>
<comment type="catalytic activity">
    <reaction evidence="13 14">
        <text>[thioredoxin]-disulfide + sulfite + AMP + 2 H(+) = adenosine 5'-phosphosulfate + [thioredoxin]-dithiol</text>
        <dbReference type="Rhea" id="RHEA:21976"/>
        <dbReference type="Rhea" id="RHEA-COMP:10698"/>
        <dbReference type="Rhea" id="RHEA-COMP:10700"/>
        <dbReference type="ChEBI" id="CHEBI:15378"/>
        <dbReference type="ChEBI" id="CHEBI:17359"/>
        <dbReference type="ChEBI" id="CHEBI:29950"/>
        <dbReference type="ChEBI" id="CHEBI:50058"/>
        <dbReference type="ChEBI" id="CHEBI:58243"/>
        <dbReference type="ChEBI" id="CHEBI:456215"/>
        <dbReference type="EC" id="1.8.4.10"/>
    </reaction>
</comment>
<evidence type="ECO:0000256" key="6">
    <source>
        <dbReference type="ARBA" id="ARBA00023014"/>
    </source>
</evidence>
<evidence type="ECO:0000256" key="14">
    <source>
        <dbReference type="HAMAP-Rule" id="MF_00063"/>
    </source>
</evidence>
<comment type="function">
    <text evidence="7 14">Catalyzes the formation of sulfite from adenosine 5'-phosphosulfate (APS) using thioredoxin as an electron donor.</text>
</comment>
<keyword evidence="4 14" id="KW-0560">Oxidoreductase</keyword>
<feature type="binding site" evidence="14">
    <location>
        <position position="128"/>
    </location>
    <ligand>
        <name>[4Fe-4S] cluster</name>
        <dbReference type="ChEBI" id="CHEBI:49883"/>
    </ligand>
</feature>
<dbReference type="GO" id="GO:0051539">
    <property type="term" value="F:4 iron, 4 sulfur cluster binding"/>
    <property type="evidence" value="ECO:0007669"/>
    <property type="project" value="UniProtKB-UniRule"/>
</dbReference>
<dbReference type="GO" id="GO:0046872">
    <property type="term" value="F:metal ion binding"/>
    <property type="evidence" value="ECO:0007669"/>
    <property type="project" value="UniProtKB-KW"/>
</dbReference>
<dbReference type="GO" id="GO:0043866">
    <property type="term" value="F:adenylyl-sulfate reductase (thioredoxin) activity"/>
    <property type="evidence" value="ECO:0007669"/>
    <property type="project" value="UniProtKB-EC"/>
</dbReference>
<dbReference type="Proteomes" id="UP000262004">
    <property type="component" value="Chromosome"/>
</dbReference>
<evidence type="ECO:0000256" key="10">
    <source>
        <dbReference type="ARBA" id="ARBA00029514"/>
    </source>
</evidence>
<keyword evidence="17" id="KW-1185">Reference proteome</keyword>
<evidence type="ECO:0000256" key="1">
    <source>
        <dbReference type="ARBA" id="ARBA00009732"/>
    </source>
</evidence>
<accession>A0A2Z6DXB4</accession>
<evidence type="ECO:0000256" key="9">
    <source>
        <dbReference type="ARBA" id="ARBA00024386"/>
    </source>
</evidence>
<dbReference type="GO" id="GO:0005737">
    <property type="term" value="C:cytoplasm"/>
    <property type="evidence" value="ECO:0007669"/>
    <property type="project" value="UniProtKB-SubCell"/>
</dbReference>
<keyword evidence="2 14" id="KW-0963">Cytoplasm</keyword>
<evidence type="ECO:0000256" key="3">
    <source>
        <dbReference type="ARBA" id="ARBA00022723"/>
    </source>
</evidence>
<dbReference type="PANTHER" id="PTHR46482">
    <property type="entry name" value="5'-ADENYLYLSULFATE REDUCTASE 3, CHLOROPLASTIC"/>
    <property type="match status" value="1"/>
</dbReference>
<comment type="cofactor">
    <cofactor evidence="14">
        <name>[4Fe-4S] cluster</name>
        <dbReference type="ChEBI" id="CHEBI:49883"/>
    </cofactor>
    <text evidence="14">Binds 1 [4Fe-4S] cluster per subunit.</text>
</comment>
<evidence type="ECO:0000313" key="17">
    <source>
        <dbReference type="Proteomes" id="UP000262004"/>
    </source>
</evidence>
<evidence type="ECO:0000256" key="5">
    <source>
        <dbReference type="ARBA" id="ARBA00023004"/>
    </source>
</evidence>
<dbReference type="InterPro" id="IPR011798">
    <property type="entry name" value="APS_reductase"/>
</dbReference>
<dbReference type="EC" id="1.8.4.10" evidence="9 14"/>
<dbReference type="InterPro" id="IPR004511">
    <property type="entry name" value="PAPS/APS_Rdtase"/>
</dbReference>
<dbReference type="PIRSF" id="PIRSF000857">
    <property type="entry name" value="PAPS_reductase"/>
    <property type="match status" value="1"/>
</dbReference>
<feature type="binding site" evidence="14">
    <location>
        <position position="210"/>
    </location>
    <ligand>
        <name>[4Fe-4S] cluster</name>
        <dbReference type="ChEBI" id="CHEBI:49883"/>
    </ligand>
</feature>
<dbReference type="GO" id="GO:0019379">
    <property type="term" value="P:sulfate assimilation, phosphoadenylyl sulfate reduction by phosphoadenylyl-sulfate reductase (thioredoxin)"/>
    <property type="evidence" value="ECO:0007669"/>
    <property type="project" value="UniProtKB-UniRule"/>
</dbReference>
<proteinExistence type="inferred from homology"/>
<dbReference type="Pfam" id="PF01507">
    <property type="entry name" value="PAPS_reduct"/>
    <property type="match status" value="1"/>
</dbReference>
<comment type="pathway">
    <text evidence="8 14">Sulfur metabolism; hydrogen sulfide biosynthesis; sulfite from sulfate.</text>
</comment>
<comment type="similarity">
    <text evidence="1 14">Belongs to the PAPS reductase family. CysH subfamily.</text>
</comment>
<dbReference type="OrthoDB" id="9794018at2"/>
<keyword evidence="3 14" id="KW-0479">Metal-binding</keyword>
<dbReference type="SUPFAM" id="SSF52402">
    <property type="entry name" value="Adenine nucleotide alpha hydrolases-like"/>
    <property type="match status" value="1"/>
</dbReference>
<feature type="binding site" evidence="14">
    <location>
        <position position="213"/>
    </location>
    <ligand>
        <name>[4Fe-4S] cluster</name>
        <dbReference type="ChEBI" id="CHEBI:49883"/>
    </ligand>
</feature>
<evidence type="ECO:0000256" key="13">
    <source>
        <dbReference type="ARBA" id="ARBA00048441"/>
    </source>
</evidence>
<dbReference type="RefSeq" id="WP_119334867.1">
    <property type="nucleotide sequence ID" value="NZ_AP018558.1"/>
</dbReference>
<feature type="active site" description="Nucleophile; cysteine thiosulfonate intermediate" evidence="14">
    <location>
        <position position="238"/>
    </location>
</feature>
<dbReference type="AlphaFoldDB" id="A0A2Z6DXB4"/>
<dbReference type="NCBIfam" id="TIGR02055">
    <property type="entry name" value="APS_reductase"/>
    <property type="match status" value="1"/>
</dbReference>
<evidence type="ECO:0000313" key="16">
    <source>
        <dbReference type="EMBL" id="BBD77090.1"/>
    </source>
</evidence>
<name>A0A2Z6DXB4_HYDTE</name>
<dbReference type="GO" id="GO:0004604">
    <property type="term" value="F:phosphoadenylyl-sulfate reductase (thioredoxin) activity"/>
    <property type="evidence" value="ECO:0007669"/>
    <property type="project" value="UniProtKB-UniRule"/>
</dbReference>
<dbReference type="NCBIfam" id="NF002537">
    <property type="entry name" value="PRK02090.1"/>
    <property type="match status" value="1"/>
</dbReference>
<evidence type="ECO:0000256" key="2">
    <source>
        <dbReference type="ARBA" id="ARBA00022490"/>
    </source>
</evidence>
<dbReference type="Gene3D" id="3.40.50.620">
    <property type="entry name" value="HUPs"/>
    <property type="match status" value="1"/>
</dbReference>
<keyword evidence="6 14" id="KW-0411">Iron-sulfur</keyword>
<dbReference type="InterPro" id="IPR014729">
    <property type="entry name" value="Rossmann-like_a/b/a_fold"/>
</dbReference>
<dbReference type="InterPro" id="IPR002500">
    <property type="entry name" value="PAPS_reduct_dom"/>
</dbReference>
<comment type="subcellular location">
    <subcellularLocation>
        <location evidence="14">Cytoplasm</location>
    </subcellularLocation>
</comment>
<dbReference type="GO" id="GO:0070814">
    <property type="term" value="P:hydrogen sulfide biosynthetic process"/>
    <property type="evidence" value="ECO:0007669"/>
    <property type="project" value="UniProtKB-UniRule"/>
</dbReference>
<feature type="binding site" evidence="14">
    <location>
        <position position="127"/>
    </location>
    <ligand>
        <name>[4Fe-4S] cluster</name>
        <dbReference type="ChEBI" id="CHEBI:49883"/>
    </ligand>
</feature>
<evidence type="ECO:0000256" key="11">
    <source>
        <dbReference type="ARBA" id="ARBA00030894"/>
    </source>
</evidence>
<dbReference type="PANTHER" id="PTHR46482:SF9">
    <property type="entry name" value="5'-ADENYLYLSULFATE REDUCTASE 1, CHLOROPLASTIC"/>
    <property type="match status" value="1"/>
</dbReference>
<sequence length="251" mass="28741">MSHPYMHPNLDDPQLREQVRAKRASALRLLEEAVAEWGNVVFASSLGAEDQVVIDLVAKSPFRDQVAPFVLDTGRLPEETYATLAKTEAHYGLRFAVYAPEAADVERVVRRYGINGFYHSLEARHACCEARKVLPLKRALAGQKAWVTGLRRQQNVTRAQLEPKAWDEAHGLWKISPLWDWTHEEVWAYIRLYQVPYHPLHDAFYPSIGCAPCTRAVAVGEDPRAGRWWWEHAETRECGLHRRDPVAVVER</sequence>
<dbReference type="EMBL" id="AP018558">
    <property type="protein sequence ID" value="BBD77090.1"/>
    <property type="molecule type" value="Genomic_DNA"/>
</dbReference>
<reference evidence="16 17" key="1">
    <citation type="submission" date="2018-04" db="EMBL/GenBank/DDBJ databases">
        <title>Complete genome sequence of Hydrogenophilus thermoluteolus TH-1.</title>
        <authorList>
            <person name="Arai H."/>
        </authorList>
    </citation>
    <scope>NUCLEOTIDE SEQUENCE [LARGE SCALE GENOMIC DNA]</scope>
    <source>
        <strain evidence="16 17">TH-1</strain>
    </source>
</reference>
<dbReference type="GO" id="GO:0019344">
    <property type="term" value="P:cysteine biosynthetic process"/>
    <property type="evidence" value="ECO:0007669"/>
    <property type="project" value="InterPro"/>
</dbReference>
<organism evidence="16 17">
    <name type="scientific">Hydrogenophilus thermoluteolus</name>
    <name type="common">Pseudomonas hydrogenothermophila</name>
    <dbReference type="NCBI Taxonomy" id="297"/>
    <lineage>
        <taxon>Bacteria</taxon>
        <taxon>Pseudomonadati</taxon>
        <taxon>Pseudomonadota</taxon>
        <taxon>Hydrogenophilia</taxon>
        <taxon>Hydrogenophilales</taxon>
        <taxon>Hydrogenophilaceae</taxon>
        <taxon>Hydrogenophilus</taxon>
    </lineage>
</organism>
<evidence type="ECO:0000256" key="4">
    <source>
        <dbReference type="ARBA" id="ARBA00023002"/>
    </source>
</evidence>